<organism evidence="2">
    <name type="scientific">mine drainage metagenome</name>
    <dbReference type="NCBI Taxonomy" id="410659"/>
    <lineage>
        <taxon>unclassified sequences</taxon>
        <taxon>metagenomes</taxon>
        <taxon>ecological metagenomes</taxon>
    </lineage>
</organism>
<protein>
    <submittedName>
        <fullName evidence="2">FAD-dependent pyridine nucleotide-disulfide oxidoreductase</fullName>
    </submittedName>
</protein>
<dbReference type="InterPro" id="IPR036188">
    <property type="entry name" value="FAD/NAD-bd_sf"/>
</dbReference>
<dbReference type="InterPro" id="IPR023753">
    <property type="entry name" value="FAD/NAD-binding_dom"/>
</dbReference>
<feature type="non-terminal residue" evidence="2">
    <location>
        <position position="300"/>
    </location>
</feature>
<reference evidence="2" key="1">
    <citation type="submission" date="2013-08" db="EMBL/GenBank/DDBJ databases">
        <authorList>
            <person name="Mendez C."/>
            <person name="Richter M."/>
            <person name="Ferrer M."/>
            <person name="Sanchez J."/>
        </authorList>
    </citation>
    <scope>NUCLEOTIDE SEQUENCE</scope>
</reference>
<gene>
    <name evidence="2" type="ORF">B1A_08623</name>
</gene>
<dbReference type="PANTHER" id="PTHR43755">
    <property type="match status" value="1"/>
</dbReference>
<feature type="domain" description="FAD/NAD(P)-binding" evidence="1">
    <location>
        <begin position="51"/>
        <end position="274"/>
    </location>
</feature>
<dbReference type="GO" id="GO:0016491">
    <property type="term" value="F:oxidoreductase activity"/>
    <property type="evidence" value="ECO:0007669"/>
    <property type="project" value="InterPro"/>
</dbReference>
<proteinExistence type="predicted"/>
<name>T1CFT0_9ZZZZ</name>
<dbReference type="PANTHER" id="PTHR43755:SF1">
    <property type="entry name" value="FAD-DEPENDENT PYRIDINE NUCLEOTIDE-DISULPHIDE OXIDOREDUCTASE"/>
    <property type="match status" value="1"/>
</dbReference>
<evidence type="ECO:0000313" key="2">
    <source>
        <dbReference type="EMBL" id="EQD65054.1"/>
    </source>
</evidence>
<reference evidence="2" key="2">
    <citation type="journal article" date="2014" name="ISME J.">
        <title>Microbial stratification in low pH oxic and suboxic macroscopic growths along an acid mine drainage.</title>
        <authorList>
            <person name="Mendez-Garcia C."/>
            <person name="Mesa V."/>
            <person name="Sprenger R.R."/>
            <person name="Richter M."/>
            <person name="Diez M.S."/>
            <person name="Solano J."/>
            <person name="Bargiela R."/>
            <person name="Golyshina O.V."/>
            <person name="Manteca A."/>
            <person name="Ramos J.L."/>
            <person name="Gallego J.R."/>
            <person name="Llorente I."/>
            <person name="Martins Dos Santos V.A."/>
            <person name="Jensen O.N."/>
            <person name="Pelaez A.I."/>
            <person name="Sanchez J."/>
            <person name="Ferrer M."/>
        </authorList>
    </citation>
    <scope>NUCLEOTIDE SEQUENCE</scope>
</reference>
<evidence type="ECO:0000259" key="1">
    <source>
        <dbReference type="Pfam" id="PF07992"/>
    </source>
</evidence>
<dbReference type="EMBL" id="AUZX01006150">
    <property type="protein sequence ID" value="EQD65054.1"/>
    <property type="molecule type" value="Genomic_DNA"/>
</dbReference>
<dbReference type="SUPFAM" id="SSF51905">
    <property type="entry name" value="FAD/NAD(P)-binding domain"/>
    <property type="match status" value="2"/>
</dbReference>
<accession>T1CFT0</accession>
<comment type="caution">
    <text evidence="2">The sequence shown here is derived from an EMBL/GenBank/DDBJ whole genome shotgun (WGS) entry which is preliminary data.</text>
</comment>
<dbReference type="Pfam" id="PF07992">
    <property type="entry name" value="Pyr_redox_2"/>
    <property type="match status" value="1"/>
</dbReference>
<dbReference type="InterPro" id="IPR052541">
    <property type="entry name" value="SQRD"/>
</dbReference>
<dbReference type="AlphaFoldDB" id="T1CFT0"/>
<dbReference type="Gene3D" id="3.50.50.60">
    <property type="entry name" value="FAD/NAD(P)-binding domain"/>
    <property type="match status" value="2"/>
</dbReference>
<sequence>MANKLRFHSNPSDIEIRVIGNSKRHYFKPDGVQIPFGFKDYKNSVKSTQSLFNSGVIYTPGEISGIDIQNRSVEIIGGKKFSYDYLVIATGDRFVPNDVEGYEKSAKHFYNLESSLALRESLKGFKGGKIVIGQASIPIQCPPAPYEFTFQLDQYLKLRGIREKTEIHYIYPLNRVFTIPNVSDYIEGLFDEKNIVIHKMFNVENIEPEKKKINSIEGESIDYDLLVLVPPHRGQKVITQSGLADENGYIDIDRNHLNYKNFDNVFVIGDATNLPISKAGATAHFEAEYLANRIANEVNG</sequence>